<dbReference type="SUPFAM" id="SSF57535">
    <property type="entry name" value="Complement control module/SCR domain"/>
    <property type="match status" value="1"/>
</dbReference>
<dbReference type="SUPFAM" id="SSF50494">
    <property type="entry name" value="Trypsin-like serine proteases"/>
    <property type="match status" value="1"/>
</dbReference>
<evidence type="ECO:0000313" key="3">
    <source>
        <dbReference type="EMBL" id="CAG9789834.1"/>
    </source>
</evidence>
<dbReference type="InterPro" id="IPR009003">
    <property type="entry name" value="Peptidase_S1_PA"/>
</dbReference>
<reference evidence="3" key="2">
    <citation type="submission" date="2022-10" db="EMBL/GenBank/DDBJ databases">
        <authorList>
            <consortium name="ENA_rothamsted_submissions"/>
            <consortium name="culmorum"/>
            <person name="King R."/>
        </authorList>
    </citation>
    <scope>NUCLEOTIDE SEQUENCE</scope>
</reference>
<dbReference type="Gene3D" id="2.40.10.10">
    <property type="entry name" value="Trypsin-like serine proteases"/>
    <property type="match status" value="1"/>
</dbReference>
<dbReference type="Proteomes" id="UP001153714">
    <property type="component" value="Chromosome 20"/>
</dbReference>
<dbReference type="OrthoDB" id="2019384at2759"/>
<evidence type="ECO:0000313" key="4">
    <source>
        <dbReference type="Proteomes" id="UP001153714"/>
    </source>
</evidence>
<dbReference type="InterPro" id="IPR043504">
    <property type="entry name" value="Peptidase_S1_PA_chymotrypsin"/>
</dbReference>
<sequence length="292" mass="33090">MVNYGGKDERSKPDKKEWRLMSCILKRNNIPTYELADAESSIMEENSDTDANDVLIGPPTFSYLEGDDNYNPKAEPGQAFDNVVLNITCNTGYLVKSKDKSQIFCINGIWSEQITDCSRSCRLQKDPTVKYTCLLKDINHRRECTDQEPEGTVIQPVCNLGYYTSTPLPQMRCIAGSWNYPAKCIPECGRLPLKPENLILNGPAEERIPWNAAIYRKPSKTHICGGTLVSPNVVISAGHCFWNTHRNKPESPDRYIVSLGKQYRSFDDPRDMNSQTTDVSFFNRIIKHQPNA</sequence>
<dbReference type="InterPro" id="IPR018114">
    <property type="entry name" value="TRYPSIN_HIS"/>
</dbReference>
<evidence type="ECO:0000256" key="1">
    <source>
        <dbReference type="ARBA" id="ARBA00023157"/>
    </source>
</evidence>
<dbReference type="PROSITE" id="PS00134">
    <property type="entry name" value="TRYPSIN_HIS"/>
    <property type="match status" value="1"/>
</dbReference>
<dbReference type="Pfam" id="PF00089">
    <property type="entry name" value="Trypsin"/>
    <property type="match status" value="1"/>
</dbReference>
<keyword evidence="1" id="KW-1015">Disulfide bond</keyword>
<name>A0A9N9R599_9NEOP</name>
<dbReference type="GO" id="GO:0004252">
    <property type="term" value="F:serine-type endopeptidase activity"/>
    <property type="evidence" value="ECO:0007669"/>
    <property type="project" value="InterPro"/>
</dbReference>
<accession>A0A9N9R599</accession>
<dbReference type="PANTHER" id="PTHR24252">
    <property type="entry name" value="ACROSIN-RELATED"/>
    <property type="match status" value="1"/>
</dbReference>
<gene>
    <name evidence="3" type="ORF">DIATSA_LOCUS7539</name>
</gene>
<protein>
    <recommendedName>
        <fullName evidence="2">Peptidase S1 domain-containing protein</fullName>
    </recommendedName>
</protein>
<proteinExistence type="predicted"/>
<keyword evidence="4" id="KW-1185">Reference proteome</keyword>
<evidence type="ECO:0000259" key="2">
    <source>
        <dbReference type="Pfam" id="PF00089"/>
    </source>
</evidence>
<reference evidence="3" key="1">
    <citation type="submission" date="2021-12" db="EMBL/GenBank/DDBJ databases">
        <authorList>
            <person name="King R."/>
        </authorList>
    </citation>
    <scope>NUCLEOTIDE SEQUENCE</scope>
</reference>
<dbReference type="InterPro" id="IPR001254">
    <property type="entry name" value="Trypsin_dom"/>
</dbReference>
<dbReference type="GO" id="GO:0006508">
    <property type="term" value="P:proteolysis"/>
    <property type="evidence" value="ECO:0007669"/>
    <property type="project" value="InterPro"/>
</dbReference>
<feature type="domain" description="Peptidase S1" evidence="2">
    <location>
        <begin position="207"/>
        <end position="247"/>
    </location>
</feature>
<organism evidence="3 4">
    <name type="scientific">Diatraea saccharalis</name>
    <name type="common">sugarcane borer</name>
    <dbReference type="NCBI Taxonomy" id="40085"/>
    <lineage>
        <taxon>Eukaryota</taxon>
        <taxon>Metazoa</taxon>
        <taxon>Ecdysozoa</taxon>
        <taxon>Arthropoda</taxon>
        <taxon>Hexapoda</taxon>
        <taxon>Insecta</taxon>
        <taxon>Pterygota</taxon>
        <taxon>Neoptera</taxon>
        <taxon>Endopterygota</taxon>
        <taxon>Lepidoptera</taxon>
        <taxon>Glossata</taxon>
        <taxon>Ditrysia</taxon>
        <taxon>Pyraloidea</taxon>
        <taxon>Crambidae</taxon>
        <taxon>Crambinae</taxon>
        <taxon>Diatraea</taxon>
    </lineage>
</organism>
<dbReference type="EMBL" id="OU893351">
    <property type="protein sequence ID" value="CAG9789834.1"/>
    <property type="molecule type" value="Genomic_DNA"/>
</dbReference>
<dbReference type="InterPro" id="IPR035976">
    <property type="entry name" value="Sushi/SCR/CCP_sf"/>
</dbReference>
<dbReference type="PANTHER" id="PTHR24252:SF7">
    <property type="entry name" value="HYALIN"/>
    <property type="match status" value="1"/>
</dbReference>
<dbReference type="AlphaFoldDB" id="A0A9N9R599"/>